<protein>
    <submittedName>
        <fullName evidence="2">Uncharacterized protein</fullName>
    </submittedName>
</protein>
<feature type="transmembrane region" description="Helical" evidence="1">
    <location>
        <begin position="184"/>
        <end position="204"/>
    </location>
</feature>
<feature type="transmembrane region" description="Helical" evidence="1">
    <location>
        <begin position="82"/>
        <end position="101"/>
    </location>
</feature>
<name>A0ABW3IZ06_9RHOB</name>
<evidence type="ECO:0000313" key="2">
    <source>
        <dbReference type="EMBL" id="MFD0982668.1"/>
    </source>
</evidence>
<keyword evidence="1" id="KW-0812">Transmembrane</keyword>
<keyword evidence="1" id="KW-0472">Membrane</keyword>
<gene>
    <name evidence="2" type="ORF">ACFQ2S_23825</name>
</gene>
<dbReference type="RefSeq" id="WP_386078963.1">
    <property type="nucleotide sequence ID" value="NZ_JBHTJT010000060.1"/>
</dbReference>
<feature type="transmembrane region" description="Helical" evidence="1">
    <location>
        <begin position="107"/>
        <end position="126"/>
    </location>
</feature>
<keyword evidence="3" id="KW-1185">Reference proteome</keyword>
<keyword evidence="1" id="KW-1133">Transmembrane helix</keyword>
<feature type="transmembrane region" description="Helical" evidence="1">
    <location>
        <begin position="54"/>
        <end position="75"/>
    </location>
</feature>
<accession>A0ABW3IZ06</accession>
<proteinExistence type="predicted"/>
<evidence type="ECO:0000256" key="1">
    <source>
        <dbReference type="SAM" id="Phobius"/>
    </source>
</evidence>
<dbReference type="EMBL" id="JBHTJT010000060">
    <property type="protein sequence ID" value="MFD0982668.1"/>
    <property type="molecule type" value="Genomic_DNA"/>
</dbReference>
<organism evidence="2 3">
    <name type="scientific">Tropicimonas aquimaris</name>
    <dbReference type="NCBI Taxonomy" id="914152"/>
    <lineage>
        <taxon>Bacteria</taxon>
        <taxon>Pseudomonadati</taxon>
        <taxon>Pseudomonadota</taxon>
        <taxon>Alphaproteobacteria</taxon>
        <taxon>Rhodobacterales</taxon>
        <taxon>Roseobacteraceae</taxon>
        <taxon>Tropicimonas</taxon>
    </lineage>
</organism>
<evidence type="ECO:0000313" key="3">
    <source>
        <dbReference type="Proteomes" id="UP001597108"/>
    </source>
</evidence>
<reference evidence="3" key="1">
    <citation type="journal article" date="2019" name="Int. J. Syst. Evol. Microbiol.">
        <title>The Global Catalogue of Microorganisms (GCM) 10K type strain sequencing project: providing services to taxonomists for standard genome sequencing and annotation.</title>
        <authorList>
            <consortium name="The Broad Institute Genomics Platform"/>
            <consortium name="The Broad Institute Genome Sequencing Center for Infectious Disease"/>
            <person name="Wu L."/>
            <person name="Ma J."/>
        </authorList>
    </citation>
    <scope>NUCLEOTIDE SEQUENCE [LARGE SCALE GENOMIC DNA]</scope>
    <source>
        <strain evidence="3">CCUG 60524</strain>
    </source>
</reference>
<dbReference type="Proteomes" id="UP001597108">
    <property type="component" value="Unassembled WGS sequence"/>
</dbReference>
<sequence>MFLTRQSGLRGSLIVLFVGLCVAFTMVIGLYLAGFDAVAALRDRNLSDAPEAGLISDLGILVMAFAGVTAAIEAWRSANLPLGILALFCWLFALDDALRIHEAFGPLESAIFALYGLLAALALFLFRKPGAPLTWPIIVAIAAFAFSVSIDVLWVWLVENLQTPVQTKHLLHRIGIVLEDVPKFGGILVLSSFAIGEAFLVRGIRKSMRLRSQ</sequence>
<feature type="transmembrane region" description="Helical" evidence="1">
    <location>
        <begin position="12"/>
        <end position="34"/>
    </location>
</feature>
<feature type="transmembrane region" description="Helical" evidence="1">
    <location>
        <begin position="133"/>
        <end position="157"/>
    </location>
</feature>
<comment type="caution">
    <text evidence="2">The sequence shown here is derived from an EMBL/GenBank/DDBJ whole genome shotgun (WGS) entry which is preliminary data.</text>
</comment>